<dbReference type="AlphaFoldDB" id="A0A9D4M9S3"/>
<keyword evidence="2" id="KW-1185">Reference proteome</keyword>
<evidence type="ECO:0000313" key="1">
    <source>
        <dbReference type="EMBL" id="KAH3873562.1"/>
    </source>
</evidence>
<evidence type="ECO:0000313" key="2">
    <source>
        <dbReference type="Proteomes" id="UP000828390"/>
    </source>
</evidence>
<dbReference type="EMBL" id="JAIWYP010000002">
    <property type="protein sequence ID" value="KAH3873562.1"/>
    <property type="molecule type" value="Genomic_DNA"/>
</dbReference>
<organism evidence="1 2">
    <name type="scientific">Dreissena polymorpha</name>
    <name type="common">Zebra mussel</name>
    <name type="synonym">Mytilus polymorpha</name>
    <dbReference type="NCBI Taxonomy" id="45954"/>
    <lineage>
        <taxon>Eukaryota</taxon>
        <taxon>Metazoa</taxon>
        <taxon>Spiralia</taxon>
        <taxon>Lophotrochozoa</taxon>
        <taxon>Mollusca</taxon>
        <taxon>Bivalvia</taxon>
        <taxon>Autobranchia</taxon>
        <taxon>Heteroconchia</taxon>
        <taxon>Euheterodonta</taxon>
        <taxon>Imparidentia</taxon>
        <taxon>Neoheterodontei</taxon>
        <taxon>Myida</taxon>
        <taxon>Dreissenoidea</taxon>
        <taxon>Dreissenidae</taxon>
        <taxon>Dreissena</taxon>
    </lineage>
</organism>
<dbReference type="Proteomes" id="UP000828390">
    <property type="component" value="Unassembled WGS sequence"/>
</dbReference>
<reference evidence="1" key="2">
    <citation type="submission" date="2020-11" db="EMBL/GenBank/DDBJ databases">
        <authorList>
            <person name="McCartney M.A."/>
            <person name="Auch B."/>
            <person name="Kono T."/>
            <person name="Mallez S."/>
            <person name="Becker A."/>
            <person name="Gohl D.M."/>
            <person name="Silverstein K.A.T."/>
            <person name="Koren S."/>
            <person name="Bechman K.B."/>
            <person name="Herman A."/>
            <person name="Abrahante J.E."/>
            <person name="Garbe J."/>
        </authorList>
    </citation>
    <scope>NUCLEOTIDE SEQUENCE</scope>
    <source>
        <strain evidence="1">Duluth1</strain>
        <tissue evidence="1">Whole animal</tissue>
    </source>
</reference>
<accession>A0A9D4M9S3</accession>
<gene>
    <name evidence="1" type="ORF">DPMN_036800</name>
</gene>
<proteinExistence type="predicted"/>
<name>A0A9D4M9S3_DREPO</name>
<reference evidence="1" key="1">
    <citation type="journal article" date="2019" name="bioRxiv">
        <title>The Genome of the Zebra Mussel, Dreissena polymorpha: A Resource for Invasive Species Research.</title>
        <authorList>
            <person name="McCartney M.A."/>
            <person name="Auch B."/>
            <person name="Kono T."/>
            <person name="Mallez S."/>
            <person name="Zhang Y."/>
            <person name="Obille A."/>
            <person name="Becker A."/>
            <person name="Abrahante J.E."/>
            <person name="Garbe J."/>
            <person name="Badalamenti J.P."/>
            <person name="Herman A."/>
            <person name="Mangelson H."/>
            <person name="Liachko I."/>
            <person name="Sullivan S."/>
            <person name="Sone E.D."/>
            <person name="Koren S."/>
            <person name="Silverstein K.A.T."/>
            <person name="Beckman K.B."/>
            <person name="Gohl D.M."/>
        </authorList>
    </citation>
    <scope>NUCLEOTIDE SEQUENCE</scope>
    <source>
        <strain evidence="1">Duluth1</strain>
        <tissue evidence="1">Whole animal</tissue>
    </source>
</reference>
<protein>
    <submittedName>
        <fullName evidence="1">Uncharacterized protein</fullName>
    </submittedName>
</protein>
<comment type="caution">
    <text evidence="1">The sequence shown here is derived from an EMBL/GenBank/DDBJ whole genome shotgun (WGS) entry which is preliminary data.</text>
</comment>
<sequence>MFFYSPIPCSLCSTCPSIATWPILCHVLLQPNPLQLTFYLPLHRYLAYTAPCYFTAQSPAVNVPPASPLLPGLYSAMFFYSPIHCS</sequence>